<dbReference type="Proteomes" id="UP001172083">
    <property type="component" value="Unassembled WGS sequence"/>
</dbReference>
<dbReference type="RefSeq" id="WP_346756014.1">
    <property type="nucleotide sequence ID" value="NZ_JAUJEB010000001.1"/>
</dbReference>
<organism evidence="2 3">
    <name type="scientific">Agaribacillus aureus</name>
    <dbReference type="NCBI Taxonomy" id="3051825"/>
    <lineage>
        <taxon>Bacteria</taxon>
        <taxon>Pseudomonadati</taxon>
        <taxon>Bacteroidota</taxon>
        <taxon>Cytophagia</taxon>
        <taxon>Cytophagales</taxon>
        <taxon>Splendidivirgaceae</taxon>
        <taxon>Agaribacillus</taxon>
    </lineage>
</organism>
<feature type="transmembrane region" description="Helical" evidence="1">
    <location>
        <begin position="6"/>
        <end position="22"/>
    </location>
</feature>
<proteinExistence type="predicted"/>
<keyword evidence="1" id="KW-0472">Membrane</keyword>
<gene>
    <name evidence="2" type="ORF">QQ020_01395</name>
</gene>
<protein>
    <submittedName>
        <fullName evidence="2">Uncharacterized protein</fullName>
    </submittedName>
</protein>
<keyword evidence="1" id="KW-0812">Transmembrane</keyword>
<comment type="caution">
    <text evidence="2">The sequence shown here is derived from an EMBL/GenBank/DDBJ whole genome shotgun (WGS) entry which is preliminary data.</text>
</comment>
<name>A0ABT8KYW8_9BACT</name>
<evidence type="ECO:0000313" key="3">
    <source>
        <dbReference type="Proteomes" id="UP001172083"/>
    </source>
</evidence>
<keyword evidence="3" id="KW-1185">Reference proteome</keyword>
<accession>A0ABT8KYW8</accession>
<evidence type="ECO:0000256" key="1">
    <source>
        <dbReference type="SAM" id="Phobius"/>
    </source>
</evidence>
<evidence type="ECO:0000313" key="2">
    <source>
        <dbReference type="EMBL" id="MDN5210672.1"/>
    </source>
</evidence>
<keyword evidence="1" id="KW-1133">Transmembrane helix</keyword>
<sequence>MNLIIFFVVVVLIIQIALFFVIRARNKKLKRENVIEKYNIKSPGEAFELMNNPEIPEEDRIKIEKLYQGKS</sequence>
<reference evidence="2" key="1">
    <citation type="submission" date="2023-06" db="EMBL/GenBank/DDBJ databases">
        <title>Genomic of Agaribacillus aureum.</title>
        <authorList>
            <person name="Wang G."/>
        </authorList>
    </citation>
    <scope>NUCLEOTIDE SEQUENCE</scope>
    <source>
        <strain evidence="2">BMA12</strain>
    </source>
</reference>
<dbReference type="EMBL" id="JAUJEB010000001">
    <property type="protein sequence ID" value="MDN5210672.1"/>
    <property type="molecule type" value="Genomic_DNA"/>
</dbReference>